<organism evidence="4 5">
    <name type="scientific">Mucilaginibacter mallensis</name>
    <dbReference type="NCBI Taxonomy" id="652787"/>
    <lineage>
        <taxon>Bacteria</taxon>
        <taxon>Pseudomonadati</taxon>
        <taxon>Bacteroidota</taxon>
        <taxon>Sphingobacteriia</taxon>
        <taxon>Sphingobacteriales</taxon>
        <taxon>Sphingobacteriaceae</taxon>
        <taxon>Mucilaginibacter</taxon>
    </lineage>
</organism>
<evidence type="ECO:0000256" key="2">
    <source>
        <dbReference type="ARBA" id="ARBA00022723"/>
    </source>
</evidence>
<dbReference type="STRING" id="652787.SAMN05216490_1737"/>
<dbReference type="Proteomes" id="UP000199679">
    <property type="component" value="Chromosome I"/>
</dbReference>
<dbReference type="InterPro" id="IPR034660">
    <property type="entry name" value="DinB/YfiT-like"/>
</dbReference>
<keyword evidence="2 3" id="KW-0479">Metal-binding</keyword>
<feature type="binding site" evidence="3">
    <location>
        <position position="120"/>
    </location>
    <ligand>
        <name>a divalent metal cation</name>
        <dbReference type="ChEBI" id="CHEBI:60240"/>
    </ligand>
</feature>
<reference evidence="4 5" key="1">
    <citation type="submission" date="2016-10" db="EMBL/GenBank/DDBJ databases">
        <authorList>
            <person name="de Groot N.N."/>
        </authorList>
    </citation>
    <scope>NUCLEOTIDE SEQUENCE [LARGE SCALE GENOMIC DNA]</scope>
    <source>
        <strain evidence="4 5">MP1X4</strain>
    </source>
</reference>
<dbReference type="InterPro" id="IPR007837">
    <property type="entry name" value="DinB"/>
</dbReference>
<dbReference type="Gene3D" id="1.20.120.450">
    <property type="entry name" value="dinb family like domain"/>
    <property type="match status" value="1"/>
</dbReference>
<dbReference type="RefSeq" id="WP_091371295.1">
    <property type="nucleotide sequence ID" value="NZ_LT629740.1"/>
</dbReference>
<evidence type="ECO:0000313" key="4">
    <source>
        <dbReference type="EMBL" id="SDS74976.1"/>
    </source>
</evidence>
<sequence length="150" mass="17374">MKTHFLKLIDYDRFANLEILKLIFEANEPEVPVQLMAHLLLAQQVWFKRCAGLPDIGRVLWPDWKADTFEKTINENHDAWAAFINGLNPEDFNKVVSYKTSRGDSYENQLSDILAHLINHGTHHRAQAGQQLKLAGLENLPLTDYIFYIR</sequence>
<dbReference type="SUPFAM" id="SSF109854">
    <property type="entry name" value="DinB/YfiT-like putative metalloenzymes"/>
    <property type="match status" value="1"/>
</dbReference>
<evidence type="ECO:0000313" key="5">
    <source>
        <dbReference type="Proteomes" id="UP000199679"/>
    </source>
</evidence>
<proteinExistence type="inferred from homology"/>
<protein>
    <submittedName>
        <fullName evidence="4">Uncharacterized damage-inducible protein DinB (Forms a four-helix bundle)</fullName>
    </submittedName>
</protein>
<keyword evidence="5" id="KW-1185">Reference proteome</keyword>
<evidence type="ECO:0000256" key="3">
    <source>
        <dbReference type="PIRSR" id="PIRSR607837-1"/>
    </source>
</evidence>
<dbReference type="Pfam" id="PF05163">
    <property type="entry name" value="DinB"/>
    <property type="match status" value="1"/>
</dbReference>
<accession>A0A1H1US93</accession>
<gene>
    <name evidence="4" type="ORF">SAMN05216490_1737</name>
</gene>
<name>A0A1H1US93_MUCMA</name>
<dbReference type="AlphaFoldDB" id="A0A1H1US93"/>
<dbReference type="GO" id="GO:0046872">
    <property type="term" value="F:metal ion binding"/>
    <property type="evidence" value="ECO:0007669"/>
    <property type="project" value="UniProtKB-KW"/>
</dbReference>
<dbReference type="OrthoDB" id="9811413at2"/>
<feature type="binding site" evidence="3">
    <location>
        <position position="38"/>
    </location>
    <ligand>
        <name>a divalent metal cation</name>
        <dbReference type="ChEBI" id="CHEBI:60240"/>
    </ligand>
</feature>
<feature type="binding site" evidence="3">
    <location>
        <position position="124"/>
    </location>
    <ligand>
        <name>a divalent metal cation</name>
        <dbReference type="ChEBI" id="CHEBI:60240"/>
    </ligand>
</feature>
<evidence type="ECO:0000256" key="1">
    <source>
        <dbReference type="ARBA" id="ARBA00008635"/>
    </source>
</evidence>
<dbReference type="EMBL" id="LT629740">
    <property type="protein sequence ID" value="SDS74976.1"/>
    <property type="molecule type" value="Genomic_DNA"/>
</dbReference>
<comment type="similarity">
    <text evidence="1">Belongs to the DinB family.</text>
</comment>